<comment type="catalytic activity">
    <reaction evidence="10">
        <text>ATP + H2O = ADP + phosphate + H(+)</text>
        <dbReference type="Rhea" id="RHEA:13065"/>
        <dbReference type="ChEBI" id="CHEBI:15377"/>
        <dbReference type="ChEBI" id="CHEBI:15378"/>
        <dbReference type="ChEBI" id="CHEBI:30616"/>
        <dbReference type="ChEBI" id="CHEBI:43474"/>
        <dbReference type="ChEBI" id="CHEBI:456216"/>
    </reaction>
</comment>
<dbReference type="GO" id="GO:0016887">
    <property type="term" value="F:ATP hydrolysis activity"/>
    <property type="evidence" value="ECO:0007669"/>
    <property type="project" value="InterPro"/>
</dbReference>
<dbReference type="SFLD" id="SFLDF00027">
    <property type="entry name" value="p-type_atpase"/>
    <property type="match status" value="1"/>
</dbReference>
<dbReference type="InterPro" id="IPR036412">
    <property type="entry name" value="HAD-like_sf"/>
</dbReference>
<feature type="transmembrane region" description="Helical" evidence="12">
    <location>
        <begin position="721"/>
        <end position="739"/>
    </location>
</feature>
<evidence type="ECO:0000313" key="15">
    <source>
        <dbReference type="Proteomes" id="UP000267164"/>
    </source>
</evidence>
<dbReference type="InterPro" id="IPR006121">
    <property type="entry name" value="HMA_dom"/>
</dbReference>
<evidence type="ECO:0000256" key="10">
    <source>
        <dbReference type="ARBA" id="ARBA00049360"/>
    </source>
</evidence>
<dbReference type="PANTHER" id="PTHR43520:SF8">
    <property type="entry name" value="P-TYPE CU(+) TRANSPORTER"/>
    <property type="match status" value="1"/>
</dbReference>
<keyword evidence="9 12" id="KW-0472">Membrane</keyword>
<dbReference type="PROSITE" id="PS50846">
    <property type="entry name" value="HMA_2"/>
    <property type="match status" value="1"/>
</dbReference>
<dbReference type="InterPro" id="IPR027256">
    <property type="entry name" value="P-typ_ATPase_IB"/>
</dbReference>
<evidence type="ECO:0000256" key="5">
    <source>
        <dbReference type="ARBA" id="ARBA00022741"/>
    </source>
</evidence>
<dbReference type="SUPFAM" id="SSF56784">
    <property type="entry name" value="HAD-like"/>
    <property type="match status" value="1"/>
</dbReference>
<protein>
    <recommendedName>
        <fullName evidence="11">Cation-transporting P-type ATPase B</fullName>
    </recommendedName>
</protein>
<dbReference type="InterPro" id="IPR036163">
    <property type="entry name" value="HMA_dom_sf"/>
</dbReference>
<evidence type="ECO:0000256" key="4">
    <source>
        <dbReference type="ARBA" id="ARBA00022723"/>
    </source>
</evidence>
<dbReference type="SUPFAM" id="SSF81665">
    <property type="entry name" value="Calcium ATPase, transmembrane domain M"/>
    <property type="match status" value="1"/>
</dbReference>
<dbReference type="InterPro" id="IPR017969">
    <property type="entry name" value="Heavy-metal-associated_CS"/>
</dbReference>
<dbReference type="GO" id="GO:0005524">
    <property type="term" value="F:ATP binding"/>
    <property type="evidence" value="ECO:0007669"/>
    <property type="project" value="UniProtKB-UniRule"/>
</dbReference>
<feature type="transmembrane region" description="Helical" evidence="12">
    <location>
        <begin position="100"/>
        <end position="118"/>
    </location>
</feature>
<dbReference type="PROSITE" id="PS01047">
    <property type="entry name" value="HMA_1"/>
    <property type="match status" value="1"/>
</dbReference>
<dbReference type="CDD" id="cd02094">
    <property type="entry name" value="P-type_ATPase_Cu-like"/>
    <property type="match status" value="1"/>
</dbReference>
<dbReference type="NCBIfam" id="TIGR01494">
    <property type="entry name" value="ATPase_P-type"/>
    <property type="match status" value="1"/>
</dbReference>
<dbReference type="AlphaFoldDB" id="A0A386Z558"/>
<dbReference type="KEGG" id="nyu:D7D52_02505"/>
<keyword evidence="12" id="KW-1003">Cell membrane</keyword>
<dbReference type="RefSeq" id="WP_120734865.1">
    <property type="nucleotide sequence ID" value="NZ_CP032568.1"/>
</dbReference>
<dbReference type="FunFam" id="3.30.70.100:FF:000005">
    <property type="entry name" value="Copper-exporting P-type ATPase A"/>
    <property type="match status" value="1"/>
</dbReference>
<dbReference type="InterPro" id="IPR008250">
    <property type="entry name" value="ATPase_P-typ_transduc_dom_A_sf"/>
</dbReference>
<keyword evidence="5 12" id="KW-0547">Nucleotide-binding</keyword>
<evidence type="ECO:0000313" key="14">
    <source>
        <dbReference type="EMBL" id="AYF72922.1"/>
    </source>
</evidence>
<feature type="transmembrane region" description="Helical" evidence="12">
    <location>
        <begin position="202"/>
        <end position="222"/>
    </location>
</feature>
<dbReference type="GO" id="GO:0055070">
    <property type="term" value="P:copper ion homeostasis"/>
    <property type="evidence" value="ECO:0007669"/>
    <property type="project" value="TreeGrafter"/>
</dbReference>
<dbReference type="InterPro" id="IPR018303">
    <property type="entry name" value="ATPase_P-typ_P_site"/>
</dbReference>
<dbReference type="SUPFAM" id="SSF81653">
    <property type="entry name" value="Calcium ATPase, transduction domain A"/>
    <property type="match status" value="1"/>
</dbReference>
<feature type="domain" description="HMA" evidence="13">
    <location>
        <begin position="8"/>
        <end position="72"/>
    </location>
</feature>
<reference evidence="14 15" key="1">
    <citation type="submission" date="2018-09" db="EMBL/GenBank/DDBJ databases">
        <title>Nocardia yunnanensis sp. nov., an actinomycete isolated from a soil sample.</title>
        <authorList>
            <person name="Zhang J."/>
        </authorList>
    </citation>
    <scope>NUCLEOTIDE SEQUENCE [LARGE SCALE GENOMIC DNA]</scope>
    <source>
        <strain evidence="14 15">CFHS0054</strain>
    </source>
</reference>
<dbReference type="Gene3D" id="3.40.50.1000">
    <property type="entry name" value="HAD superfamily/HAD-like"/>
    <property type="match status" value="1"/>
</dbReference>
<dbReference type="Gene3D" id="3.40.1110.10">
    <property type="entry name" value="Calcium-transporting ATPase, cytoplasmic domain N"/>
    <property type="match status" value="1"/>
</dbReference>
<keyword evidence="7" id="KW-1278">Translocase</keyword>
<keyword evidence="3 12" id="KW-0812">Transmembrane</keyword>
<dbReference type="InterPro" id="IPR059000">
    <property type="entry name" value="ATPase_P-type_domA"/>
</dbReference>
<dbReference type="FunFam" id="2.70.150.10:FF:000002">
    <property type="entry name" value="Copper-transporting ATPase 1, putative"/>
    <property type="match status" value="1"/>
</dbReference>
<feature type="transmembrane region" description="Helical" evidence="12">
    <location>
        <begin position="356"/>
        <end position="376"/>
    </location>
</feature>
<evidence type="ECO:0000256" key="7">
    <source>
        <dbReference type="ARBA" id="ARBA00022967"/>
    </source>
</evidence>
<dbReference type="GO" id="GO:0005507">
    <property type="term" value="F:copper ion binding"/>
    <property type="evidence" value="ECO:0007669"/>
    <property type="project" value="TreeGrafter"/>
</dbReference>
<keyword evidence="4 12" id="KW-0479">Metal-binding</keyword>
<evidence type="ECO:0000256" key="12">
    <source>
        <dbReference type="RuleBase" id="RU362081"/>
    </source>
</evidence>
<dbReference type="Pfam" id="PF00403">
    <property type="entry name" value="HMA"/>
    <property type="match status" value="1"/>
</dbReference>
<feature type="transmembrane region" description="Helical" evidence="12">
    <location>
        <begin position="124"/>
        <end position="140"/>
    </location>
</feature>
<dbReference type="CDD" id="cd00371">
    <property type="entry name" value="HMA"/>
    <property type="match status" value="1"/>
</dbReference>
<dbReference type="Pfam" id="PF00702">
    <property type="entry name" value="Hydrolase"/>
    <property type="match status" value="1"/>
</dbReference>
<evidence type="ECO:0000256" key="8">
    <source>
        <dbReference type="ARBA" id="ARBA00022989"/>
    </source>
</evidence>
<gene>
    <name evidence="14" type="ORF">D7D52_02505</name>
</gene>
<dbReference type="OrthoDB" id="7059309at2"/>
<keyword evidence="8 12" id="KW-1133">Transmembrane helix</keyword>
<comment type="similarity">
    <text evidence="2 12">Belongs to the cation transport ATPase (P-type) (TC 3.A.3) family. Type IB subfamily.</text>
</comment>
<dbReference type="EMBL" id="CP032568">
    <property type="protein sequence ID" value="AYF72922.1"/>
    <property type="molecule type" value="Genomic_DNA"/>
</dbReference>
<evidence type="ECO:0000256" key="11">
    <source>
        <dbReference type="ARBA" id="ARBA00074171"/>
    </source>
</evidence>
<dbReference type="GO" id="GO:0043682">
    <property type="term" value="F:P-type divalent copper transporter activity"/>
    <property type="evidence" value="ECO:0007669"/>
    <property type="project" value="TreeGrafter"/>
</dbReference>
<sequence length="746" mass="76849">MSAPAPERSIELDIGGMTCASCAARIEKKLNRMDGVSASVNYATEKAKVSYPESVTPDELIAKVVDTGYTAAVHHTAPARSEAAETDSAPSAADLLRHKLLVTLALAVPVVAMGMVPALQFTNWQWLSLTLTAPVVFWSGSQFHRAAWVNAKHGAATMDTLISLGTLAAFGWSVYALFWGTAGLPGMKHPFSLAIERGDSSSALYFEVAATLITAILAGRYFEVRSKEKAGSALRALLELGAKDVAVLRGGVETRVPIGELRVGEEFLVRPGEKVATDGVVVNGSSALDMSMLTGESVPVEAGPGDQVVGATVNAGGLLTVRATRIGADTQLAQMAALVEDAQNGKAPVQRLADRVAGVFVPIVIAIAVAALGFWLGTGAAVATAFGAAVAVLIIACPCALGLATPTALLVGTGRGAQLGILIKGPQVLESTRRIDTVVLDKTGTVTTGKMTLAEAIPADGVTADEVLSVAAAVEHGSEHPVAKAVVAGAAERGLDTERVEQFVSHGGKGVQGLVGERAVVIGRTELLADWSIVLPESLADAKFRAEQAGKTAIVVAWDGAARGVLVIADAVKATSAQAISEMKALGLTPVLLTGDNAATARTVADQVGIDEVIAEVLPSDKLDVVKQLQDRGKVVAMVGDGVNDAAALAQADLGLAMGTGTDVAIQAADLTLVRDDLRAVPTSIKLSRATLRTIKGNLFWAFGYNVAAIPLAAAGLLNPMLAGAAMALSSVFVVSNSLRLRRFRG</sequence>
<dbReference type="PRINTS" id="PR00943">
    <property type="entry name" value="CUATPASE"/>
</dbReference>
<evidence type="ECO:0000256" key="1">
    <source>
        <dbReference type="ARBA" id="ARBA00004651"/>
    </source>
</evidence>
<feature type="transmembrane region" description="Helical" evidence="12">
    <location>
        <begin position="698"/>
        <end position="715"/>
    </location>
</feature>
<dbReference type="Gene3D" id="2.70.150.10">
    <property type="entry name" value="Calcium-transporting ATPase, cytoplasmic transduction domain A"/>
    <property type="match status" value="1"/>
</dbReference>
<dbReference type="SFLD" id="SFLDS00003">
    <property type="entry name" value="Haloacid_Dehalogenase"/>
    <property type="match status" value="1"/>
</dbReference>
<dbReference type="Proteomes" id="UP000267164">
    <property type="component" value="Chromosome"/>
</dbReference>
<evidence type="ECO:0000256" key="6">
    <source>
        <dbReference type="ARBA" id="ARBA00022840"/>
    </source>
</evidence>
<dbReference type="NCBIfam" id="TIGR01525">
    <property type="entry name" value="ATPase-IB_hvy"/>
    <property type="match status" value="1"/>
</dbReference>
<proteinExistence type="inferred from homology"/>
<dbReference type="InterPro" id="IPR001757">
    <property type="entry name" value="P_typ_ATPase"/>
</dbReference>
<evidence type="ECO:0000256" key="3">
    <source>
        <dbReference type="ARBA" id="ARBA00022692"/>
    </source>
</evidence>
<dbReference type="GO" id="GO:0005886">
    <property type="term" value="C:plasma membrane"/>
    <property type="evidence" value="ECO:0007669"/>
    <property type="project" value="UniProtKB-SubCell"/>
</dbReference>
<dbReference type="InterPro" id="IPR044492">
    <property type="entry name" value="P_typ_ATPase_HD_dom"/>
</dbReference>
<evidence type="ECO:0000256" key="2">
    <source>
        <dbReference type="ARBA" id="ARBA00006024"/>
    </source>
</evidence>
<dbReference type="Pfam" id="PF00122">
    <property type="entry name" value="E1-E2_ATPase"/>
    <property type="match status" value="1"/>
</dbReference>
<keyword evidence="6 12" id="KW-0067">ATP-binding</keyword>
<dbReference type="InterPro" id="IPR023214">
    <property type="entry name" value="HAD_sf"/>
</dbReference>
<name>A0A386Z558_9NOCA</name>
<dbReference type="InterPro" id="IPR023298">
    <property type="entry name" value="ATPase_P-typ_TM_dom_sf"/>
</dbReference>
<organism evidence="14 15">
    <name type="scientific">Nocardia yunnanensis</name>
    <dbReference type="NCBI Taxonomy" id="2382165"/>
    <lineage>
        <taxon>Bacteria</taxon>
        <taxon>Bacillati</taxon>
        <taxon>Actinomycetota</taxon>
        <taxon>Actinomycetes</taxon>
        <taxon>Mycobacteriales</taxon>
        <taxon>Nocardiaceae</taxon>
        <taxon>Nocardia</taxon>
    </lineage>
</organism>
<accession>A0A386Z558</accession>
<feature type="transmembrane region" description="Helical" evidence="12">
    <location>
        <begin position="382"/>
        <end position="405"/>
    </location>
</feature>
<dbReference type="PRINTS" id="PR00119">
    <property type="entry name" value="CATATPASE"/>
</dbReference>
<keyword evidence="15" id="KW-1185">Reference proteome</keyword>
<dbReference type="InterPro" id="IPR023299">
    <property type="entry name" value="ATPase_P-typ_cyto_dom_N"/>
</dbReference>
<feature type="transmembrane region" description="Helical" evidence="12">
    <location>
        <begin position="161"/>
        <end position="182"/>
    </location>
</feature>
<dbReference type="Gene3D" id="3.30.70.100">
    <property type="match status" value="1"/>
</dbReference>
<dbReference type="NCBIfam" id="TIGR01511">
    <property type="entry name" value="ATPase-IB1_Cu"/>
    <property type="match status" value="1"/>
</dbReference>
<dbReference type="SUPFAM" id="SSF55008">
    <property type="entry name" value="HMA, heavy metal-associated domain"/>
    <property type="match status" value="1"/>
</dbReference>
<dbReference type="SFLD" id="SFLDG00002">
    <property type="entry name" value="C1.7:_P-type_atpase_like"/>
    <property type="match status" value="1"/>
</dbReference>
<evidence type="ECO:0000259" key="13">
    <source>
        <dbReference type="PROSITE" id="PS50846"/>
    </source>
</evidence>
<comment type="subcellular location">
    <subcellularLocation>
        <location evidence="1">Cell membrane</location>
        <topology evidence="1">Multi-pass membrane protein</topology>
    </subcellularLocation>
</comment>
<dbReference type="PANTHER" id="PTHR43520">
    <property type="entry name" value="ATP7, ISOFORM B"/>
    <property type="match status" value="1"/>
</dbReference>
<evidence type="ECO:0000256" key="9">
    <source>
        <dbReference type="ARBA" id="ARBA00023136"/>
    </source>
</evidence>
<dbReference type="PROSITE" id="PS00154">
    <property type="entry name" value="ATPASE_E1_E2"/>
    <property type="match status" value="1"/>
</dbReference>